<dbReference type="Gene3D" id="3.90.640.10">
    <property type="entry name" value="Actin, Chain A, domain 4"/>
    <property type="match status" value="1"/>
</dbReference>
<dbReference type="Gene3D" id="3.30.420.40">
    <property type="match status" value="3"/>
</dbReference>
<feature type="compositionally biased region" description="Acidic residues" evidence="3">
    <location>
        <begin position="1113"/>
        <end position="1124"/>
    </location>
</feature>
<dbReference type="GO" id="GO:0140662">
    <property type="term" value="F:ATP-dependent protein folding chaperone"/>
    <property type="evidence" value="ECO:0007669"/>
    <property type="project" value="InterPro"/>
</dbReference>
<comment type="caution">
    <text evidence="4">The sequence shown here is derived from an EMBL/GenBank/DDBJ whole genome shotgun (WGS) entry which is preliminary data.</text>
</comment>
<evidence type="ECO:0000256" key="2">
    <source>
        <dbReference type="ARBA" id="ARBA00022840"/>
    </source>
</evidence>
<reference evidence="4 5" key="1">
    <citation type="submission" date="2018-10" db="EMBL/GenBank/DDBJ databases">
        <authorList>
            <consortium name="IHU Genomes"/>
        </authorList>
    </citation>
    <scope>NUCLEOTIDE SEQUENCE [LARGE SCALE GENOMIC DNA]</scope>
    <source>
        <strain evidence="4 5">A1</strain>
    </source>
</reference>
<dbReference type="Gene3D" id="2.60.34.10">
    <property type="entry name" value="Substrate Binding Domain Of DNAk, Chain A, domain 1"/>
    <property type="match status" value="1"/>
</dbReference>
<keyword evidence="4" id="KW-0346">Stress response</keyword>
<dbReference type="InterPro" id="IPR029047">
    <property type="entry name" value="HSP70_peptide-bd_sf"/>
</dbReference>
<feature type="region of interest" description="Disordered" evidence="3">
    <location>
        <begin position="276"/>
        <end position="365"/>
    </location>
</feature>
<dbReference type="PRINTS" id="PR00301">
    <property type="entry name" value="HEATSHOCK70"/>
</dbReference>
<organism evidence="4 5">
    <name type="scientific">Yasminevirus sp. GU-2018</name>
    <dbReference type="NCBI Taxonomy" id="2420051"/>
    <lineage>
        <taxon>Viruses</taxon>
        <taxon>Varidnaviria</taxon>
        <taxon>Bamfordvirae</taxon>
        <taxon>Nucleocytoviricota</taxon>
        <taxon>Megaviricetes</taxon>
        <taxon>Imitervirales</taxon>
        <taxon>Mimiviridae</taxon>
        <taxon>Klosneuvirinae</taxon>
        <taxon>Yasminevirus</taxon>
        <taxon>Yasminevirus saudimassiliense</taxon>
    </lineage>
</organism>
<dbReference type="PROSITE" id="PS00329">
    <property type="entry name" value="HSP70_2"/>
    <property type="match status" value="1"/>
</dbReference>
<evidence type="ECO:0000313" key="5">
    <source>
        <dbReference type="Proteomes" id="UP000594342"/>
    </source>
</evidence>
<name>A0A5K0U971_9VIRU</name>
<dbReference type="PROSITE" id="PS00297">
    <property type="entry name" value="HSP70_1"/>
    <property type="match status" value="1"/>
</dbReference>
<proteinExistence type="predicted"/>
<keyword evidence="1" id="KW-0547">Nucleotide-binding</keyword>
<dbReference type="EMBL" id="UPSH01000001">
    <property type="protein sequence ID" value="VBB18370.1"/>
    <property type="molecule type" value="Genomic_DNA"/>
</dbReference>
<dbReference type="GO" id="GO:0005524">
    <property type="term" value="F:ATP binding"/>
    <property type="evidence" value="ECO:0007669"/>
    <property type="project" value="UniProtKB-KW"/>
</dbReference>
<keyword evidence="2" id="KW-0067">ATP-binding</keyword>
<accession>A0A5K0U971</accession>
<protein>
    <submittedName>
        <fullName evidence="4">Heat shock 70 kDa protein-like</fullName>
    </submittedName>
</protein>
<dbReference type="PROSITE" id="PS01036">
    <property type="entry name" value="HSP70_3"/>
    <property type="match status" value="1"/>
</dbReference>
<evidence type="ECO:0000313" key="4">
    <source>
        <dbReference type="EMBL" id="VBB18370.1"/>
    </source>
</evidence>
<feature type="compositionally biased region" description="Low complexity" evidence="3">
    <location>
        <begin position="276"/>
        <end position="285"/>
    </location>
</feature>
<evidence type="ECO:0000256" key="1">
    <source>
        <dbReference type="ARBA" id="ARBA00022741"/>
    </source>
</evidence>
<evidence type="ECO:0000256" key="3">
    <source>
        <dbReference type="SAM" id="MobiDB-lite"/>
    </source>
</evidence>
<dbReference type="InterPro" id="IPR043129">
    <property type="entry name" value="ATPase_NBD"/>
</dbReference>
<dbReference type="Pfam" id="PF00012">
    <property type="entry name" value="HSP70"/>
    <property type="match status" value="2"/>
</dbReference>
<dbReference type="SUPFAM" id="SSF53067">
    <property type="entry name" value="Actin-like ATPase domain"/>
    <property type="match status" value="2"/>
</dbReference>
<feature type="region of interest" description="Disordered" evidence="3">
    <location>
        <begin position="35"/>
        <end position="57"/>
    </location>
</feature>
<dbReference type="FunFam" id="3.90.640.10:FF:000003">
    <property type="entry name" value="Molecular chaperone DnaK"/>
    <property type="match status" value="1"/>
</dbReference>
<dbReference type="CDD" id="cd24028">
    <property type="entry name" value="ASKHA_NBD_HSP70_HSPA1-like"/>
    <property type="match status" value="1"/>
</dbReference>
<keyword evidence="5" id="KW-1185">Reference proteome</keyword>
<dbReference type="InterPro" id="IPR018181">
    <property type="entry name" value="Heat_shock_70_CS"/>
</dbReference>
<dbReference type="SUPFAM" id="SSF100920">
    <property type="entry name" value="Heat shock protein 70kD (HSP70), peptide-binding domain"/>
    <property type="match status" value="1"/>
</dbReference>
<dbReference type="InterPro" id="IPR013126">
    <property type="entry name" value="Hsp_70_fam"/>
</dbReference>
<feature type="compositionally biased region" description="Basic and acidic residues" evidence="3">
    <location>
        <begin position="335"/>
        <end position="346"/>
    </location>
</feature>
<feature type="region of interest" description="Disordered" evidence="3">
    <location>
        <begin position="1107"/>
        <end position="1134"/>
    </location>
</feature>
<feature type="compositionally biased region" description="Acidic residues" evidence="3">
    <location>
        <begin position="297"/>
        <end position="317"/>
    </location>
</feature>
<gene>
    <name evidence="4" type="ORF">YASMINEVIRUS_833</name>
</gene>
<feature type="compositionally biased region" description="Basic and acidic residues" evidence="3">
    <location>
        <begin position="1125"/>
        <end position="1134"/>
    </location>
</feature>
<dbReference type="Proteomes" id="UP000594342">
    <property type="component" value="Unassembled WGS sequence"/>
</dbReference>
<dbReference type="PANTHER" id="PTHR19375">
    <property type="entry name" value="HEAT SHOCK PROTEIN 70KDA"/>
    <property type="match status" value="1"/>
</dbReference>
<sequence length="1147" mass="129486">MSVETDPISSNEAILKLIDSTSETVKFVKSESIDTKDNTRNNTGHNVEVEDDSDTDSVMDYIDTGDKSLLNKTEEEIEAEKNKNYPIVLGIDLGTTNSCISIWRNNTCEIIPDEYGNRTIPSYVSLTNISKYVGHEAKRQKDINAENVFYEVKRLIGRTYNEKAVQDCLKFLSYNVVPNDRGCVSLKSTVRNGKEFTPEEISAAVLMKLKDMAQKYLKREVKDVVITVPAHFNDSQRQATKDAATIAGLNCLRMFHEPTAAALAYGMMDRSINKALNTKSTSNKTKVSKKSDNHSDDETDNESEDETDNGTDGESEDDNVKKDSDNESNNESDSDTEKMSYDDKNKQTNNVQVPENVADSDEKEEDPKGMTILVYDFGGGTLDVSLIDVFDGVFDVLGSSGISQLGGVDFDNRLINFCIAAFSRHNYRAGEKIDTDKLSRLSLQRLRTQCESAKKILSTNVSAIVAIEDFHDGKDMFVKINRTDFENLCRDLFLLCLYPVDELLNECGKTENDVDEVILVGGMTRMPHIREMLNNRFRRSDGTSKVNCSINPDEAVSVGAALQGYILANRDDPFSDSVTLMDVTPLSLGVEVIGGVMDILIKRNTMIPCEKTKLYSTDTDYVDSVLIKIFEGERTMTSQNFKIGEFELDKIPVEQRGMPEIEISFAIDINGIVTVTAIEKDVNEKKSIIVNTNKNGLKPHQLQALIDEALEQETMDEIDRVKKFSYYEMEDLCANVLTNIKNKEFKLTERDIKEINEDITLILAWLKEKSYRDRDIEEFEEATQKMKKKYGVLILHGKLEDNKVKGNADQMEATTLYGKDDDEEEEEMKQAFEKVKKDEMGVEGMSDAEVIEIKDMRDALMDLCKTVCGIVSSGKMNIDADHKREVLNHIDDAMMWYYSHEKPTKMDYKEKIDSINAMCDELVNRYESSGKDLFSKGELEKDTDTKAQKLEKLCLTLITMIENNQLSGSKASLALLKTKLKKILKFVYTQDENDSYQPVITGTDADNKPPVDNSAEEAFQAKCEEYIKEVNSICDNIYNNLQGISMRGGPVVTLSRQPVDNKDKIVTSDIKVDQDKPLDESGHRKGMSVLELMRIKQNEEMEEAIDRQINPQDYEDSEADLGDNTEDKNKDDTSFNKVDKHKLFIVA</sequence>